<dbReference type="AlphaFoldDB" id="A0A832LMD2"/>
<name>A0A832LMD2_9BACT</name>
<comment type="caution">
    <text evidence="2">The sequence shown here is derived from an EMBL/GenBank/DDBJ whole genome shotgun (WGS) entry which is preliminary data.</text>
</comment>
<feature type="signal peptide" evidence="1">
    <location>
        <begin position="1"/>
        <end position="19"/>
    </location>
</feature>
<proteinExistence type="predicted"/>
<evidence type="ECO:0000256" key="1">
    <source>
        <dbReference type="SAM" id="SignalP"/>
    </source>
</evidence>
<evidence type="ECO:0008006" key="3">
    <source>
        <dbReference type="Google" id="ProtNLM"/>
    </source>
</evidence>
<keyword evidence="1" id="KW-0732">Signal</keyword>
<reference evidence="2" key="1">
    <citation type="journal article" date="2020" name="mSystems">
        <title>Genome- and Community-Level Interaction Insights into Carbon Utilization and Element Cycling Functions of Hydrothermarchaeota in Hydrothermal Sediment.</title>
        <authorList>
            <person name="Zhou Z."/>
            <person name="Liu Y."/>
            <person name="Xu W."/>
            <person name="Pan J."/>
            <person name="Luo Z.H."/>
            <person name="Li M."/>
        </authorList>
    </citation>
    <scope>NUCLEOTIDE SEQUENCE [LARGE SCALE GENOMIC DNA]</scope>
    <source>
        <strain evidence="2">SpSt-500</strain>
    </source>
</reference>
<sequence>MKKLFLIFFLIFFAINISSQVSEIDSIFTHKYNYKDYTIYWNEDLVIVSQENIKGIDTIEIAVTADEVEEGFSEPYHFESNFTLISIAGPYLSFWSSYMGYGGGSAHPSYGSSYYTYNLESKKHILLTDIWNENILLEKLIEVEIIRNHLNDIGKIEDLHINNLNDLIKYLGNICDSIDLESVLDNFAFYDATENEVIVQFGLKHCAEVYRGFFTEFEITLPMPKDKAEIFIKAKSEKTLKSKWRFN</sequence>
<accession>A0A832LMD2</accession>
<gene>
    <name evidence="2" type="ORF">ENS56_12490</name>
</gene>
<dbReference type="EMBL" id="DSVI01000019">
    <property type="protein sequence ID" value="HGT48847.1"/>
    <property type="molecule type" value="Genomic_DNA"/>
</dbReference>
<protein>
    <recommendedName>
        <fullName evidence="3">DUF4163 domain-containing protein</fullName>
    </recommendedName>
</protein>
<evidence type="ECO:0000313" key="2">
    <source>
        <dbReference type="EMBL" id="HGT48847.1"/>
    </source>
</evidence>
<feature type="chain" id="PRO_5033045260" description="DUF4163 domain-containing protein" evidence="1">
    <location>
        <begin position="20"/>
        <end position="247"/>
    </location>
</feature>
<organism evidence="2">
    <name type="scientific">Ignavibacterium album</name>
    <dbReference type="NCBI Taxonomy" id="591197"/>
    <lineage>
        <taxon>Bacteria</taxon>
        <taxon>Pseudomonadati</taxon>
        <taxon>Ignavibacteriota</taxon>
        <taxon>Ignavibacteria</taxon>
        <taxon>Ignavibacteriales</taxon>
        <taxon>Ignavibacteriaceae</taxon>
        <taxon>Ignavibacterium</taxon>
    </lineage>
</organism>